<comment type="similarity">
    <text evidence="1">Belongs to the F420H(2)-dependent quinone reductase family.</text>
</comment>
<organism evidence="3">
    <name type="scientific">Thermosporothrix sp. COM3</name>
    <dbReference type="NCBI Taxonomy" id="2490863"/>
    <lineage>
        <taxon>Bacteria</taxon>
        <taxon>Bacillati</taxon>
        <taxon>Chloroflexota</taxon>
        <taxon>Ktedonobacteria</taxon>
        <taxon>Ktedonobacterales</taxon>
        <taxon>Thermosporotrichaceae</taxon>
        <taxon>Thermosporothrix</taxon>
    </lineage>
</organism>
<dbReference type="SUPFAM" id="SSF50475">
    <property type="entry name" value="FMN-binding split barrel"/>
    <property type="match status" value="1"/>
</dbReference>
<protein>
    <recommendedName>
        <fullName evidence="4">Nitroreductase</fullName>
    </recommendedName>
</protein>
<dbReference type="GO" id="GO:0070967">
    <property type="term" value="F:coenzyme F420 binding"/>
    <property type="evidence" value="ECO:0007669"/>
    <property type="project" value="TreeGrafter"/>
</dbReference>
<evidence type="ECO:0008006" key="4">
    <source>
        <dbReference type="Google" id="ProtNLM"/>
    </source>
</evidence>
<dbReference type="EMBL" id="AP019376">
    <property type="protein sequence ID" value="BBH87706.1"/>
    <property type="molecule type" value="Genomic_DNA"/>
</dbReference>
<accession>A0A455SIZ9</accession>
<dbReference type="GO" id="GO:0005886">
    <property type="term" value="C:plasma membrane"/>
    <property type="evidence" value="ECO:0007669"/>
    <property type="project" value="TreeGrafter"/>
</dbReference>
<dbReference type="Gene3D" id="2.30.110.10">
    <property type="entry name" value="Electron Transport, Fmn-binding Protein, Chain A"/>
    <property type="match status" value="1"/>
</dbReference>
<evidence type="ECO:0000313" key="3">
    <source>
        <dbReference type="EMBL" id="BBH87706.1"/>
    </source>
</evidence>
<sequence>MYVFMSDLGSTNHEIIQEFRQNKGKVGGYYEGQPLLLLHTKGRKSGQTRITPLAYTQDGERIILIGANVGSSKNPDWYYNILAHPEVTVEIGEEHLPAIATVLEGAERERFIADSPKAWAEAKAYYPDLPDWPIKRQQSIPVIALTLQRPSSSASLS</sequence>
<evidence type="ECO:0000256" key="2">
    <source>
        <dbReference type="ARBA" id="ARBA00049106"/>
    </source>
</evidence>
<gene>
    <name evidence="3" type="ORF">KTC_24570</name>
</gene>
<dbReference type="InterPro" id="IPR012349">
    <property type="entry name" value="Split_barrel_FMN-bd"/>
</dbReference>
<dbReference type="GO" id="GO:0016491">
    <property type="term" value="F:oxidoreductase activity"/>
    <property type="evidence" value="ECO:0007669"/>
    <property type="project" value="InterPro"/>
</dbReference>
<evidence type="ECO:0000256" key="1">
    <source>
        <dbReference type="ARBA" id="ARBA00008710"/>
    </source>
</evidence>
<reference evidence="3" key="1">
    <citation type="submission" date="2018-12" db="EMBL/GenBank/DDBJ databases">
        <title>Novel natural products biosynthetic potential of the class Ktedonobacteria.</title>
        <authorList>
            <person name="Zheng Y."/>
            <person name="Saitou A."/>
            <person name="Wang C.M."/>
            <person name="Toyoda A."/>
            <person name="Minakuchi Y."/>
            <person name="Sekiguchi Y."/>
            <person name="Ueda K."/>
            <person name="Takano H."/>
            <person name="Sakai Y."/>
            <person name="Yokota A."/>
            <person name="Yabe S."/>
        </authorList>
    </citation>
    <scope>NUCLEOTIDE SEQUENCE</scope>
    <source>
        <strain evidence="3">COM3</strain>
    </source>
</reference>
<dbReference type="NCBIfam" id="TIGR00026">
    <property type="entry name" value="hi_GC_TIGR00026"/>
    <property type="match status" value="1"/>
</dbReference>
<dbReference type="Pfam" id="PF04075">
    <property type="entry name" value="F420H2_quin_red"/>
    <property type="match status" value="1"/>
</dbReference>
<dbReference type="InterPro" id="IPR004378">
    <property type="entry name" value="F420H2_quin_Rdtase"/>
</dbReference>
<proteinExistence type="inferred from homology"/>
<dbReference type="PANTHER" id="PTHR39428">
    <property type="entry name" value="F420H(2)-DEPENDENT QUINONE REDUCTASE RV1261C"/>
    <property type="match status" value="1"/>
</dbReference>
<name>A0A455SIZ9_9CHLR</name>
<dbReference type="PANTHER" id="PTHR39428:SF1">
    <property type="entry name" value="F420H(2)-DEPENDENT QUINONE REDUCTASE RV1261C"/>
    <property type="match status" value="1"/>
</dbReference>
<comment type="catalytic activity">
    <reaction evidence="2">
        <text>oxidized coenzyme F420-(gamma-L-Glu)(n) + a quinol + H(+) = reduced coenzyme F420-(gamma-L-Glu)(n) + a quinone</text>
        <dbReference type="Rhea" id="RHEA:39663"/>
        <dbReference type="Rhea" id="RHEA-COMP:12939"/>
        <dbReference type="Rhea" id="RHEA-COMP:14378"/>
        <dbReference type="ChEBI" id="CHEBI:15378"/>
        <dbReference type="ChEBI" id="CHEBI:24646"/>
        <dbReference type="ChEBI" id="CHEBI:132124"/>
        <dbReference type="ChEBI" id="CHEBI:133980"/>
        <dbReference type="ChEBI" id="CHEBI:139511"/>
    </reaction>
</comment>
<dbReference type="AlphaFoldDB" id="A0A455SIZ9"/>